<dbReference type="AlphaFoldDB" id="A0A1R1YNS1"/>
<evidence type="ECO:0000313" key="3">
    <source>
        <dbReference type="Proteomes" id="UP000187429"/>
    </source>
</evidence>
<name>A0A1R1YNS1_9FUNG</name>
<organism evidence="2 3">
    <name type="scientific">Smittium culicis</name>
    <dbReference type="NCBI Taxonomy" id="133412"/>
    <lineage>
        <taxon>Eukaryota</taxon>
        <taxon>Fungi</taxon>
        <taxon>Fungi incertae sedis</taxon>
        <taxon>Zoopagomycota</taxon>
        <taxon>Kickxellomycotina</taxon>
        <taxon>Harpellomycetes</taxon>
        <taxon>Harpellales</taxon>
        <taxon>Legeriomycetaceae</taxon>
        <taxon>Smittium</taxon>
    </lineage>
</organism>
<evidence type="ECO:0000256" key="1">
    <source>
        <dbReference type="SAM" id="MobiDB-lite"/>
    </source>
</evidence>
<dbReference type="Proteomes" id="UP000187429">
    <property type="component" value="Unassembled WGS sequence"/>
</dbReference>
<feature type="region of interest" description="Disordered" evidence="1">
    <location>
        <begin position="1"/>
        <end position="25"/>
    </location>
</feature>
<proteinExistence type="predicted"/>
<accession>A0A1R1YNS1</accession>
<keyword evidence="3" id="KW-1185">Reference proteome</keyword>
<protein>
    <submittedName>
        <fullName evidence="2">Uncharacterized protein</fullName>
    </submittedName>
</protein>
<evidence type="ECO:0000313" key="2">
    <source>
        <dbReference type="EMBL" id="OMJ28567.1"/>
    </source>
</evidence>
<sequence>MPDAMKNEKLIVNSKGNGSFENKNGEYATESSNEYIINNDRNDQKFSANKKEKLKPKEHKNTEFGSLLLGNVINELSSRTMNPLYNRVPVQKKINKPFFAGLEPIKFSGSFDELLENTISNSSPSGIMIDDFSSTGSEITKLDPFYGSKFLNNSPSDMPSIKDSQKSTSNTSISLSSCKSSEKVDASDSFDIREIRRVRFTKPKVLILYDALETSTLIDSEIFELEQEKADFFQRIGMSGWSKKPVVESPAIKKNKSILNIYRDCCSEFEENIVSSVVNTIKVRFNL</sequence>
<reference evidence="3" key="1">
    <citation type="submission" date="2017-01" db="EMBL/GenBank/DDBJ databases">
        <authorList>
            <person name="Wang Y."/>
            <person name="White M."/>
            <person name="Kvist S."/>
            <person name="Moncalvo J.-M."/>
        </authorList>
    </citation>
    <scope>NUCLEOTIDE SEQUENCE [LARGE SCALE GENOMIC DNA]</scope>
    <source>
        <strain evidence="3">ID-206-W2</strain>
    </source>
</reference>
<gene>
    <name evidence="2" type="ORF">AYI69_g1952</name>
</gene>
<dbReference type="EMBL" id="LSSM01000545">
    <property type="protein sequence ID" value="OMJ28567.1"/>
    <property type="molecule type" value="Genomic_DNA"/>
</dbReference>
<comment type="caution">
    <text evidence="2">The sequence shown here is derived from an EMBL/GenBank/DDBJ whole genome shotgun (WGS) entry which is preliminary data.</text>
</comment>
<dbReference type="OrthoDB" id="5597874at2759"/>